<sequence>MNQEIIELPVIEFLKHEKGFNETVVDNIKLPANLVIGKDNFISKVSDNSLIEAGVLKDDYIIVDRCNVAKNGSIIIGIINNNKLILARYFKNEKDIELKFQDESNDIEFLSKNTFKLIGKIKGNFRVIK</sequence>
<dbReference type="SUPFAM" id="SSF51306">
    <property type="entry name" value="LexA/Signal peptidase"/>
    <property type="match status" value="1"/>
</dbReference>
<protein>
    <submittedName>
        <fullName evidence="2">S24 family peptidase</fullName>
    </submittedName>
</protein>
<name>A0ABY8RA36_PARBF</name>
<dbReference type="InterPro" id="IPR015927">
    <property type="entry name" value="Peptidase_S24_S26A/B/C"/>
</dbReference>
<evidence type="ECO:0000313" key="2">
    <source>
        <dbReference type="EMBL" id="WGX77566.1"/>
    </source>
</evidence>
<reference evidence="2 3" key="1">
    <citation type="submission" date="2023-04" db="EMBL/GenBank/DDBJ databases">
        <title>Bacteria Genome Submission.</title>
        <authorList>
            <person name="Isaac P."/>
        </authorList>
    </citation>
    <scope>NUCLEOTIDE SEQUENCE [LARGE SCALE GENOMIC DNA]</scope>
    <source>
        <strain evidence="2 3">SampleS7P1</strain>
        <plasmid evidence="2 3">unnamed4</plasmid>
    </source>
</reference>
<accession>A0ABY8RA36</accession>
<keyword evidence="2" id="KW-0614">Plasmid</keyword>
<geneLocation type="plasmid" evidence="2 3">
    <name>unnamed4</name>
</geneLocation>
<organism evidence="2 3">
    <name type="scientific">Paraclostridium bifermentans</name>
    <name type="common">Clostridium bifermentans</name>
    <dbReference type="NCBI Taxonomy" id="1490"/>
    <lineage>
        <taxon>Bacteria</taxon>
        <taxon>Bacillati</taxon>
        <taxon>Bacillota</taxon>
        <taxon>Clostridia</taxon>
        <taxon>Peptostreptococcales</taxon>
        <taxon>Peptostreptococcaceae</taxon>
        <taxon>Paraclostridium</taxon>
    </lineage>
</organism>
<dbReference type="InterPro" id="IPR036286">
    <property type="entry name" value="LexA/Signal_pep-like_sf"/>
</dbReference>
<evidence type="ECO:0000259" key="1">
    <source>
        <dbReference type="Pfam" id="PF00717"/>
    </source>
</evidence>
<feature type="domain" description="Peptidase S24/S26A/S26B/S26C" evidence="1">
    <location>
        <begin position="21"/>
        <end position="121"/>
    </location>
</feature>
<evidence type="ECO:0000313" key="3">
    <source>
        <dbReference type="Proteomes" id="UP001239169"/>
    </source>
</evidence>
<proteinExistence type="predicted"/>
<keyword evidence="3" id="KW-1185">Reference proteome</keyword>
<dbReference type="Proteomes" id="UP001239169">
    <property type="component" value="Plasmid unnamed4"/>
</dbReference>
<dbReference type="Pfam" id="PF00717">
    <property type="entry name" value="Peptidase_S24"/>
    <property type="match status" value="1"/>
</dbReference>
<dbReference type="EMBL" id="CP124689">
    <property type="protein sequence ID" value="WGX77566.1"/>
    <property type="molecule type" value="Genomic_DNA"/>
</dbReference>
<dbReference type="Gene3D" id="2.10.109.10">
    <property type="entry name" value="Umud Fragment, subunit A"/>
    <property type="match status" value="1"/>
</dbReference>
<gene>
    <name evidence="2" type="ORF">QJS64_20355</name>
</gene>